<comment type="caution">
    <text evidence="4">The sequence shown here is derived from an EMBL/GenBank/DDBJ whole genome shotgun (WGS) entry which is preliminary data.</text>
</comment>
<dbReference type="Proteomes" id="UP000756346">
    <property type="component" value="Unassembled WGS sequence"/>
</dbReference>
<evidence type="ECO:0000256" key="2">
    <source>
        <dbReference type="ARBA" id="ARBA00022598"/>
    </source>
</evidence>
<keyword evidence="2 4" id="KW-0436">Ligase</keyword>
<feature type="domain" description="BPL/LPL catalytic" evidence="3">
    <location>
        <begin position="391"/>
        <end position="593"/>
    </location>
</feature>
<dbReference type="InterPro" id="IPR004143">
    <property type="entry name" value="BPL_LPL_catalytic"/>
</dbReference>
<reference evidence="4" key="1">
    <citation type="journal article" date="2021" name="Nat. Commun.">
        <title>Genetic determinants of endophytism in the Arabidopsis root mycobiome.</title>
        <authorList>
            <person name="Mesny F."/>
            <person name="Miyauchi S."/>
            <person name="Thiergart T."/>
            <person name="Pickel B."/>
            <person name="Atanasova L."/>
            <person name="Karlsson M."/>
            <person name="Huettel B."/>
            <person name="Barry K.W."/>
            <person name="Haridas S."/>
            <person name="Chen C."/>
            <person name="Bauer D."/>
            <person name="Andreopoulos W."/>
            <person name="Pangilinan J."/>
            <person name="LaButti K."/>
            <person name="Riley R."/>
            <person name="Lipzen A."/>
            <person name="Clum A."/>
            <person name="Drula E."/>
            <person name="Henrissat B."/>
            <person name="Kohler A."/>
            <person name="Grigoriev I.V."/>
            <person name="Martin F.M."/>
            <person name="Hacquard S."/>
        </authorList>
    </citation>
    <scope>NUCLEOTIDE SEQUENCE</scope>
    <source>
        <strain evidence="4">MPI-CAGE-CH-0230</strain>
    </source>
</reference>
<proteinExistence type="inferred from homology"/>
<keyword evidence="5" id="KW-1185">Reference proteome</keyword>
<protein>
    <submittedName>
        <fullName evidence="4">Biotin-protein ligase</fullName>
    </submittedName>
</protein>
<dbReference type="GeneID" id="70185823"/>
<dbReference type="CDD" id="cd03144">
    <property type="entry name" value="GATase1_ScBLP_like"/>
    <property type="match status" value="1"/>
</dbReference>
<dbReference type="EMBL" id="JAGTJQ010000001">
    <property type="protein sequence ID" value="KAH7040908.1"/>
    <property type="molecule type" value="Genomic_DNA"/>
</dbReference>
<name>A0A9P8YJ78_9PEZI</name>
<dbReference type="RefSeq" id="XP_046018963.1">
    <property type="nucleotide sequence ID" value="XM_046156277.1"/>
</dbReference>
<dbReference type="Gene3D" id="3.30.930.10">
    <property type="entry name" value="Bira Bifunctional Protein, Domain 2"/>
    <property type="match status" value="1"/>
</dbReference>
<dbReference type="AlphaFoldDB" id="A0A9P8YJ78"/>
<dbReference type="InterPro" id="IPR019197">
    <property type="entry name" value="Biotin-prot_ligase_N"/>
</dbReference>
<dbReference type="GO" id="GO:0005737">
    <property type="term" value="C:cytoplasm"/>
    <property type="evidence" value="ECO:0007669"/>
    <property type="project" value="TreeGrafter"/>
</dbReference>
<evidence type="ECO:0000313" key="4">
    <source>
        <dbReference type="EMBL" id="KAH7040908.1"/>
    </source>
</evidence>
<accession>A0A9P8YJ78</accession>
<dbReference type="OrthoDB" id="10250105at2759"/>
<evidence type="ECO:0000313" key="5">
    <source>
        <dbReference type="Proteomes" id="UP000756346"/>
    </source>
</evidence>
<sequence length="674" mass="73563">MAARKLNVLVYTGTGSTVESVKHALFSLRRLLSPNYAVIPITETAILKEPWTSTCALLVFPGGADLGYCKVLNGHGNSVIKQYVRKGGAYLGFCAGGYYGSKRCEFEVGDKHLEVVGSRELAFYPGTARGGAFKGFQYQSEKGARAVRILTNKDAFKSAGAVPDEFTSYFNGGSVFVTPAEGADVEVLATYGDDIDVDGGQDKAAIVFSKVGLGSAILTGPHPEFSAVNLSPQHSIPGYDTLIAEIRESDQTRTDFLKACLTKLGLEVSQSTSSTPSLSKLHLSCINSPDVDDLVCTFDDIISREDGEDFIKGEQDTFHLEKHHTRWSVNGLKQALPTAIQPTAGTVDASEQGTIDYSTIVKNVVIHDEAWPEPKETPYFNHAAYFSGLRDARRKDPKSESWGDHLLYGEVVTSTNTLLEKNNSLLSKLPSGFTFTATTSVAARGRGSNVWIAPPGSLLFSVVINHPAQIAATRPIVFIQYLSAIAVIQAIKSYGRGYENLPVKLKWPNDIYAADPRDTSKTRSYVKIGGILANCAYSSGNYQVVLGIGLNTTNGRPTTSLDALLPKHLPPFSIERLLAGLISKMEVLYKDFVRQGFTREMEGAYYDSWLHGNQVVTLEQEAGAKARIVGITRDWGMLMAQELNRDDKPTGKMWALQSDENSFDFFKGLVKRKI</sequence>
<dbReference type="Pfam" id="PF09825">
    <property type="entry name" value="BPL_N"/>
    <property type="match status" value="1"/>
</dbReference>
<dbReference type="InterPro" id="IPR004408">
    <property type="entry name" value="Biotin_CoA_COase_ligase"/>
</dbReference>
<dbReference type="InterPro" id="IPR045864">
    <property type="entry name" value="aa-tRNA-synth_II/BPL/LPL"/>
</dbReference>
<dbReference type="SUPFAM" id="SSF55681">
    <property type="entry name" value="Class II aaRS and biotin synthetases"/>
    <property type="match status" value="1"/>
</dbReference>
<dbReference type="PANTHER" id="PTHR12835">
    <property type="entry name" value="BIOTIN PROTEIN LIGASE"/>
    <property type="match status" value="1"/>
</dbReference>
<dbReference type="InterPro" id="IPR029062">
    <property type="entry name" value="Class_I_gatase-like"/>
</dbReference>
<organism evidence="4 5">
    <name type="scientific">Microdochium trichocladiopsis</name>
    <dbReference type="NCBI Taxonomy" id="1682393"/>
    <lineage>
        <taxon>Eukaryota</taxon>
        <taxon>Fungi</taxon>
        <taxon>Dikarya</taxon>
        <taxon>Ascomycota</taxon>
        <taxon>Pezizomycotina</taxon>
        <taxon>Sordariomycetes</taxon>
        <taxon>Xylariomycetidae</taxon>
        <taxon>Xylariales</taxon>
        <taxon>Microdochiaceae</taxon>
        <taxon>Microdochium</taxon>
    </lineage>
</organism>
<dbReference type="GO" id="GO:0004077">
    <property type="term" value="F:biotin--[biotin carboxyl-carrier protein] ligase activity"/>
    <property type="evidence" value="ECO:0007669"/>
    <property type="project" value="InterPro"/>
</dbReference>
<dbReference type="PANTHER" id="PTHR12835:SF5">
    <property type="entry name" value="BIOTIN--PROTEIN LIGASE"/>
    <property type="match status" value="1"/>
</dbReference>
<comment type="similarity">
    <text evidence="1">Belongs to the biotin--protein ligase family.</text>
</comment>
<gene>
    <name evidence="4" type="ORF">B0I36DRAFT_344570</name>
</gene>
<dbReference type="PROSITE" id="PS51733">
    <property type="entry name" value="BPL_LPL_CATALYTIC"/>
    <property type="match status" value="1"/>
</dbReference>
<evidence type="ECO:0000259" key="3">
    <source>
        <dbReference type="PROSITE" id="PS51733"/>
    </source>
</evidence>
<dbReference type="SUPFAM" id="SSF52317">
    <property type="entry name" value="Class I glutamine amidotransferase-like"/>
    <property type="match status" value="1"/>
</dbReference>
<dbReference type="Pfam" id="PF03099">
    <property type="entry name" value="BPL_LplA_LipB"/>
    <property type="match status" value="1"/>
</dbReference>
<dbReference type="Gene3D" id="3.40.50.880">
    <property type="match status" value="1"/>
</dbReference>
<evidence type="ECO:0000256" key="1">
    <source>
        <dbReference type="ARBA" id="ARBA00009934"/>
    </source>
</evidence>
<dbReference type="CDD" id="cd16442">
    <property type="entry name" value="BPL"/>
    <property type="match status" value="1"/>
</dbReference>